<sequence>MDPSSWSSYYNRLPGQVPHQPNVNDNAANALPSGYGSAAQHPFILAQHLRDAAAAHEAQISQYQNIGLSPALVQAAASNKSHLHQQALANLNMRESVVVSRENPRENFLTPPQTPQQQQQQQQQSQSQSQPHEQQFTNYSQSHHQAVAAVAVASVVPSTINYEDITGIGGGGSSHQFNQALQRHERGKSEQKSSHNWLNRASELLDLSSGDNRDNGAHAGHGGDSEFVQQGGQQGQGGFIPQIVMNPWDPNQAPVMTLAPLANAMQAYHQQMLTMQQQQQQQTQGQVDGGLHRDDEDDESNPLGKQRVLCVSPEEDMGFLMNLPPPCNVILQPSTIGLSGKIPQSPFLQAFEKFLKGEIVHPKPETVTEAPPPQVLPGKKAYIPPYTPKSSNRPHSSMSRNYGRSSGQSMGGSRSMGTNNHRARSSSSTTNRAKKSKFADLGEEDHLSEDLVATVLPKRERSRRKAKENASNASRKYLNQEPDDDDIPGLDLSDSDEDATWTPFKDKDKAAGGFGGNKLGADDLRAMEDDGDEKKGVGGSGITASAVGSVGIGVQSNSGFNKQKYDSLPSPTKLLPDRAEFSIGDFMILKSDLHRDSAPIWRLDSKTLLQRYNPIQGEAPGQWYHKSASLFSGFSAVNHSNYASVAVKFIVASKNESTVKIIQKSIHPSAIKQPDPTLRKRSLNETSQFQEPFEVYIQALISQCLDGNFLHEVFQDQDDYFVPNIEKVDSVTLLRKDKIMSGNSWTRTFQLAIDTWPCINDLGSAPSLELKCGACDTDRSITMLQMYGQPYNANTLKTHLKHRMFSICNEVVESKKRSTPQVETTKILNELLANEQWLEEELRILVVGIQSIDQGRQILRIRLRCILRDLFGIENRVGMSHELATFNGSHQLAHF</sequence>
<feature type="region of interest" description="Disordered" evidence="1">
    <location>
        <begin position="273"/>
        <end position="304"/>
    </location>
</feature>
<evidence type="ECO:0000259" key="2">
    <source>
        <dbReference type="Pfam" id="PF13926"/>
    </source>
</evidence>
<evidence type="ECO:0000313" key="3">
    <source>
        <dbReference type="EMBL" id="TRY73107.1"/>
    </source>
</evidence>
<evidence type="ECO:0000313" key="4">
    <source>
        <dbReference type="Proteomes" id="UP000318571"/>
    </source>
</evidence>
<dbReference type="Pfam" id="PF13926">
    <property type="entry name" value="DUF4211"/>
    <property type="match status" value="1"/>
</dbReference>
<dbReference type="PANTHER" id="PTHR14689:SF0">
    <property type="entry name" value="COILED-COIL DOMAIN-CONTAINING PROTEIN 82"/>
    <property type="match status" value="1"/>
</dbReference>
<keyword evidence="4" id="KW-1185">Reference proteome</keyword>
<feature type="compositionally biased region" description="Low complexity" evidence="1">
    <location>
        <begin position="115"/>
        <end position="142"/>
    </location>
</feature>
<gene>
    <name evidence="3" type="ORF">TCAL_11821</name>
</gene>
<dbReference type="EMBL" id="VCGU01000007">
    <property type="protein sequence ID" value="TRY73107.1"/>
    <property type="molecule type" value="Genomic_DNA"/>
</dbReference>
<feature type="compositionally biased region" description="Low complexity" evidence="1">
    <location>
        <begin position="403"/>
        <end position="431"/>
    </location>
</feature>
<proteinExistence type="predicted"/>
<feature type="region of interest" description="Disordered" evidence="1">
    <location>
        <begin position="98"/>
        <end position="142"/>
    </location>
</feature>
<feature type="domain" description="DUF4211" evidence="2">
    <location>
        <begin position="677"/>
        <end position="796"/>
    </location>
</feature>
<protein>
    <recommendedName>
        <fullName evidence="2">DUF4211 domain-containing protein</fullName>
    </recommendedName>
</protein>
<comment type="caution">
    <text evidence="3">The sequence shown here is derived from an EMBL/GenBank/DDBJ whole genome shotgun (WGS) entry which is preliminary data.</text>
</comment>
<feature type="region of interest" description="Disordered" evidence="1">
    <location>
        <begin position="364"/>
        <end position="521"/>
    </location>
</feature>
<feature type="region of interest" description="Disordered" evidence="1">
    <location>
        <begin position="167"/>
        <end position="245"/>
    </location>
</feature>
<reference evidence="3 4" key="1">
    <citation type="journal article" date="2018" name="Nat. Ecol. Evol.">
        <title>Genomic signatures of mitonuclear coevolution across populations of Tigriopus californicus.</title>
        <authorList>
            <person name="Barreto F.S."/>
            <person name="Watson E.T."/>
            <person name="Lima T.G."/>
            <person name="Willett C.S."/>
            <person name="Edmands S."/>
            <person name="Li W."/>
            <person name="Burton R.S."/>
        </authorList>
    </citation>
    <scope>NUCLEOTIDE SEQUENCE [LARGE SCALE GENOMIC DNA]</scope>
    <source>
        <strain evidence="3 4">San Diego</strain>
    </source>
</reference>
<dbReference type="InterPro" id="IPR025451">
    <property type="entry name" value="DUF4211"/>
</dbReference>
<feature type="compositionally biased region" description="Acidic residues" evidence="1">
    <location>
        <begin position="481"/>
        <end position="499"/>
    </location>
</feature>
<feature type="region of interest" description="Disordered" evidence="1">
    <location>
        <begin position="1"/>
        <end position="34"/>
    </location>
</feature>
<evidence type="ECO:0000256" key="1">
    <source>
        <dbReference type="SAM" id="MobiDB-lite"/>
    </source>
</evidence>
<feature type="compositionally biased region" description="Polar residues" evidence="1">
    <location>
        <begin position="388"/>
        <end position="402"/>
    </location>
</feature>
<organism evidence="3 4">
    <name type="scientific">Tigriopus californicus</name>
    <name type="common">Marine copepod</name>
    <dbReference type="NCBI Taxonomy" id="6832"/>
    <lineage>
        <taxon>Eukaryota</taxon>
        <taxon>Metazoa</taxon>
        <taxon>Ecdysozoa</taxon>
        <taxon>Arthropoda</taxon>
        <taxon>Crustacea</taxon>
        <taxon>Multicrustacea</taxon>
        <taxon>Hexanauplia</taxon>
        <taxon>Copepoda</taxon>
        <taxon>Harpacticoida</taxon>
        <taxon>Harpacticidae</taxon>
        <taxon>Tigriopus</taxon>
    </lineage>
</organism>
<accession>A0A553P5Z2</accession>
<name>A0A553P5Z2_TIGCA</name>
<feature type="compositionally biased region" description="Polar residues" evidence="1">
    <location>
        <begin position="1"/>
        <end position="10"/>
    </location>
</feature>
<feature type="compositionally biased region" description="Low complexity" evidence="1">
    <location>
        <begin position="273"/>
        <end position="286"/>
    </location>
</feature>
<dbReference type="GO" id="GO:0005634">
    <property type="term" value="C:nucleus"/>
    <property type="evidence" value="ECO:0007669"/>
    <property type="project" value="TreeGrafter"/>
</dbReference>
<dbReference type="AlphaFoldDB" id="A0A553P5Z2"/>
<dbReference type="Proteomes" id="UP000318571">
    <property type="component" value="Chromosome 3"/>
</dbReference>
<dbReference type="PANTHER" id="PTHR14689">
    <property type="entry name" value="PHORBOL-ESTER_DAG-TYPE DOMAIN-CONTAINING PROTEIN"/>
    <property type="match status" value="1"/>
</dbReference>
<dbReference type="STRING" id="6832.A0A553P5Z2"/>
<feature type="compositionally biased region" description="Basic and acidic residues" evidence="1">
    <location>
        <begin position="182"/>
        <end position="193"/>
    </location>
</feature>
<feature type="compositionally biased region" description="Basic and acidic residues" evidence="1">
    <location>
        <begin position="211"/>
        <end position="224"/>
    </location>
</feature>
<feature type="compositionally biased region" description="Basic and acidic residues" evidence="1">
    <location>
        <begin position="437"/>
        <end position="449"/>
    </location>
</feature>